<comment type="similarity">
    <text evidence="2 13">Belongs to the OXA1/ALB3/YidC family. Type 1 subfamily.</text>
</comment>
<dbReference type="Pfam" id="PF14849">
    <property type="entry name" value="YidC_periplas"/>
    <property type="match status" value="1"/>
</dbReference>
<dbReference type="EMBL" id="FOQD01000021">
    <property type="protein sequence ID" value="SFJ46759.1"/>
    <property type="molecule type" value="Genomic_DNA"/>
</dbReference>
<dbReference type="AlphaFoldDB" id="A0A1I3RLV8"/>
<dbReference type="OrthoDB" id="9780552at2"/>
<comment type="subcellular location">
    <subcellularLocation>
        <location evidence="1">Cell inner membrane</location>
        <topology evidence="1">Multi-pass membrane protein</topology>
    </subcellularLocation>
    <subcellularLocation>
        <location evidence="13">Cell membrane</location>
        <topology evidence="13">Multi-pass membrane protein</topology>
    </subcellularLocation>
</comment>
<evidence type="ECO:0000256" key="3">
    <source>
        <dbReference type="ARBA" id="ARBA00015325"/>
    </source>
</evidence>
<dbReference type="Proteomes" id="UP000199518">
    <property type="component" value="Unassembled WGS sequence"/>
</dbReference>
<comment type="subunit">
    <text evidence="13">Interacts with the Sec translocase complex via SecD. Specifically interacts with transmembrane segments of nascent integral membrane proteins during membrane integration.</text>
</comment>
<evidence type="ECO:0000313" key="18">
    <source>
        <dbReference type="Proteomes" id="UP000199518"/>
    </source>
</evidence>
<feature type="transmembrane region" description="Helical" evidence="13">
    <location>
        <begin position="420"/>
        <end position="439"/>
    </location>
</feature>
<name>A0A1I3RLV8_9PLAN</name>
<dbReference type="PANTHER" id="PTHR12428">
    <property type="entry name" value="OXA1"/>
    <property type="match status" value="1"/>
</dbReference>
<feature type="transmembrane region" description="Helical" evidence="13">
    <location>
        <begin position="578"/>
        <end position="601"/>
    </location>
</feature>
<organism evidence="17 18">
    <name type="scientific">Planctomicrobium piriforme</name>
    <dbReference type="NCBI Taxonomy" id="1576369"/>
    <lineage>
        <taxon>Bacteria</taxon>
        <taxon>Pseudomonadati</taxon>
        <taxon>Planctomycetota</taxon>
        <taxon>Planctomycetia</taxon>
        <taxon>Planctomycetales</taxon>
        <taxon>Planctomycetaceae</taxon>
        <taxon>Planctomicrobium</taxon>
    </lineage>
</organism>
<proteinExistence type="inferred from homology"/>
<dbReference type="GO" id="GO:0015031">
    <property type="term" value="P:protein transport"/>
    <property type="evidence" value="ECO:0007669"/>
    <property type="project" value="UniProtKB-KW"/>
</dbReference>
<dbReference type="InterPro" id="IPR028055">
    <property type="entry name" value="YidC/Oxa/ALB_C"/>
</dbReference>
<evidence type="ECO:0000256" key="5">
    <source>
        <dbReference type="ARBA" id="ARBA00022475"/>
    </source>
</evidence>
<evidence type="ECO:0000256" key="14">
    <source>
        <dbReference type="SAM" id="MobiDB-lite"/>
    </source>
</evidence>
<feature type="region of interest" description="Disordered" evidence="14">
    <location>
        <begin position="629"/>
        <end position="655"/>
    </location>
</feature>
<keyword evidence="8 13" id="KW-1133">Transmembrane helix</keyword>
<dbReference type="HAMAP" id="MF_01810">
    <property type="entry name" value="YidC_type1"/>
    <property type="match status" value="1"/>
</dbReference>
<accession>A0A1I3RLV8</accession>
<dbReference type="InterPro" id="IPR038221">
    <property type="entry name" value="YidC_periplasmic_sf"/>
</dbReference>
<dbReference type="PANTHER" id="PTHR12428:SF65">
    <property type="entry name" value="CYTOCHROME C OXIDASE ASSEMBLY PROTEIN COX18, MITOCHONDRIAL"/>
    <property type="match status" value="1"/>
</dbReference>
<sequence length="694" mass="77298">MDQRRQFLPAVVAVACFFVWMQVAPILFPDFFPKPKPKLPAGNAVVQAPVEEELAAPAPADGAAAPVADEKPAEFPHREIVLGEPGFEQGYLIKVDVSTTGGAVDAVWLTDPRFTTLDRKEQLRVVGNDVKRNVGSGDELETFDTRVALIDKLLAPHKVSLATVNWEVVKQDVESVTLRYPSPAKDFEILKTYRVPKVALDTRDTSASGYLLQMQIELKNLTDKPLKTTYSLTGPVGVPLENADNTRVFREIKLGLLENPRKPDSITSTSLLASALVKQFNKSQQEGGKPIEDWRTPIYYAGVDDQFFAALVLPRGNQVEDKDKDGHPDNVIAITRPVLLHLNQAKPDRSDMTVVMESPEITIPANKEVTNTFEAFFGPKRPAILRELNADSIIQLGWFAIVSRFMLWVLGFFHSIGLPYAFAIILLTVVVRLAMFPVSKKQAIEAEKMRILAPKMKEMQEKHKNQPEEFAKAYREFQRKHNYHPMVGCLPALIQLPIFLGLYNALYHAVDLRLARFLWIDNLAAPDNLFPLPFVVPYFGWTQFNLLPFITVALFVVQQKLFTPPPTSDEQAMQYKMMNFMMIAIGFAFYQVPAGLCLYFISSSLWGVCERLLLKKSLATHQAAVAEAGADDGPGGTVVPVPKPTGPKPEPARKLKAPGWWDRVVAAADGAKNTPDSQAGERKFSKDKGGKPRR</sequence>
<gene>
    <name evidence="13" type="primary">yidC</name>
    <name evidence="17" type="ORF">SAMN05421753_12133</name>
</gene>
<dbReference type="InterPro" id="IPR001708">
    <property type="entry name" value="YidC/ALB3/OXA1/COX18"/>
</dbReference>
<comment type="function">
    <text evidence="13">Required for the insertion and/or proper folding and/or complex formation of integral membrane proteins into the membrane. Involved in integration of membrane proteins that insert both dependently and independently of the Sec translocase complex, as well as at least some lipoproteins. Aids folding of multispanning membrane proteins.</text>
</comment>
<evidence type="ECO:0000256" key="7">
    <source>
        <dbReference type="ARBA" id="ARBA00022927"/>
    </source>
</evidence>
<dbReference type="CDD" id="cd19961">
    <property type="entry name" value="EcYidC-like_peri"/>
    <property type="match status" value="1"/>
</dbReference>
<keyword evidence="18" id="KW-1185">Reference proteome</keyword>
<dbReference type="InterPro" id="IPR019998">
    <property type="entry name" value="Membr_insert_YidC"/>
</dbReference>
<keyword evidence="4 13" id="KW-0813">Transport</keyword>
<dbReference type="GO" id="GO:0005886">
    <property type="term" value="C:plasma membrane"/>
    <property type="evidence" value="ECO:0007669"/>
    <property type="project" value="UniProtKB-SubCell"/>
</dbReference>
<dbReference type="CDD" id="cd20070">
    <property type="entry name" value="5TM_YidC_Alb3"/>
    <property type="match status" value="1"/>
</dbReference>
<dbReference type="Pfam" id="PF02096">
    <property type="entry name" value="60KD_IMP"/>
    <property type="match status" value="1"/>
</dbReference>
<dbReference type="RefSeq" id="WP_092056023.1">
    <property type="nucleotide sequence ID" value="NZ_FOQD01000021.1"/>
</dbReference>
<keyword evidence="5 13" id="KW-1003">Cell membrane</keyword>
<evidence type="ECO:0000256" key="10">
    <source>
        <dbReference type="ARBA" id="ARBA00023186"/>
    </source>
</evidence>
<dbReference type="STRING" id="1576369.SAMN05421753_12133"/>
<keyword evidence="9 13" id="KW-0472">Membrane</keyword>
<dbReference type="Gene3D" id="2.70.98.90">
    <property type="match status" value="1"/>
</dbReference>
<feature type="compositionally biased region" description="Basic and acidic residues" evidence="14">
    <location>
        <begin position="679"/>
        <end position="694"/>
    </location>
</feature>
<feature type="region of interest" description="Disordered" evidence="14">
    <location>
        <begin position="667"/>
        <end position="694"/>
    </location>
</feature>
<keyword evidence="6 13" id="KW-0812">Transmembrane</keyword>
<evidence type="ECO:0000256" key="2">
    <source>
        <dbReference type="ARBA" id="ARBA00010527"/>
    </source>
</evidence>
<reference evidence="18" key="1">
    <citation type="submission" date="2016-10" db="EMBL/GenBank/DDBJ databases">
        <authorList>
            <person name="Varghese N."/>
            <person name="Submissions S."/>
        </authorList>
    </citation>
    <scope>NUCLEOTIDE SEQUENCE [LARGE SCALE GENOMIC DNA]</scope>
    <source>
        <strain evidence="18">DSM 26348</strain>
    </source>
</reference>
<dbReference type="GO" id="GO:0032977">
    <property type="term" value="F:membrane insertase activity"/>
    <property type="evidence" value="ECO:0007669"/>
    <property type="project" value="InterPro"/>
</dbReference>
<evidence type="ECO:0000256" key="11">
    <source>
        <dbReference type="ARBA" id="ARBA00033245"/>
    </source>
</evidence>
<feature type="transmembrane region" description="Helical" evidence="13">
    <location>
        <begin position="485"/>
        <end position="506"/>
    </location>
</feature>
<dbReference type="PRINTS" id="PR00701">
    <property type="entry name" value="60KDINNERMP"/>
</dbReference>
<evidence type="ECO:0000259" key="15">
    <source>
        <dbReference type="Pfam" id="PF02096"/>
    </source>
</evidence>
<feature type="transmembrane region" description="Helical" evidence="13">
    <location>
        <begin position="6"/>
        <end position="28"/>
    </location>
</feature>
<evidence type="ECO:0000256" key="8">
    <source>
        <dbReference type="ARBA" id="ARBA00022989"/>
    </source>
</evidence>
<dbReference type="PROSITE" id="PS51257">
    <property type="entry name" value="PROKAR_LIPOPROTEIN"/>
    <property type="match status" value="1"/>
</dbReference>
<dbReference type="InterPro" id="IPR047196">
    <property type="entry name" value="YidC_ALB_C"/>
</dbReference>
<evidence type="ECO:0000256" key="4">
    <source>
        <dbReference type="ARBA" id="ARBA00022448"/>
    </source>
</evidence>
<evidence type="ECO:0000256" key="13">
    <source>
        <dbReference type="HAMAP-Rule" id="MF_01810"/>
    </source>
</evidence>
<evidence type="ECO:0000256" key="12">
    <source>
        <dbReference type="ARBA" id="ARBA00033342"/>
    </source>
</evidence>
<dbReference type="InterPro" id="IPR028053">
    <property type="entry name" value="Membr_insert_YidC_N"/>
</dbReference>
<evidence type="ECO:0000256" key="9">
    <source>
        <dbReference type="ARBA" id="ARBA00023136"/>
    </source>
</evidence>
<feature type="domain" description="Membrane insertase YidC N-terminal" evidence="16">
    <location>
        <begin position="171"/>
        <end position="409"/>
    </location>
</feature>
<feature type="transmembrane region" description="Helical" evidence="13">
    <location>
        <begin position="538"/>
        <end position="557"/>
    </location>
</feature>
<evidence type="ECO:0000256" key="1">
    <source>
        <dbReference type="ARBA" id="ARBA00004429"/>
    </source>
</evidence>
<dbReference type="NCBIfam" id="TIGR03592">
    <property type="entry name" value="yidC_oxa1_cterm"/>
    <property type="match status" value="1"/>
</dbReference>
<evidence type="ECO:0000313" key="17">
    <source>
        <dbReference type="EMBL" id="SFJ46759.1"/>
    </source>
</evidence>
<feature type="domain" description="Membrane insertase YidC/Oxa/ALB C-terminal" evidence="15">
    <location>
        <begin position="420"/>
        <end position="615"/>
    </location>
</feature>
<dbReference type="GO" id="GO:0051205">
    <property type="term" value="P:protein insertion into membrane"/>
    <property type="evidence" value="ECO:0007669"/>
    <property type="project" value="TreeGrafter"/>
</dbReference>
<evidence type="ECO:0000256" key="6">
    <source>
        <dbReference type="ARBA" id="ARBA00022692"/>
    </source>
</evidence>
<keyword evidence="7 13" id="KW-0653">Protein transport</keyword>
<evidence type="ECO:0000259" key="16">
    <source>
        <dbReference type="Pfam" id="PF14849"/>
    </source>
</evidence>
<keyword evidence="10 13" id="KW-0143">Chaperone</keyword>
<protein>
    <recommendedName>
        <fullName evidence="3 13">Membrane protein insertase YidC</fullName>
    </recommendedName>
    <alternativeName>
        <fullName evidence="12 13">Foldase YidC</fullName>
    </alternativeName>
    <alternativeName>
        <fullName evidence="11 13">Membrane integrase YidC</fullName>
    </alternativeName>
    <alternativeName>
        <fullName evidence="13">Membrane protein YidC</fullName>
    </alternativeName>
</protein>